<comment type="caution">
    <text evidence="3">The sequence shown here is derived from an EMBL/GenBank/DDBJ whole genome shotgun (WGS) entry which is preliminary data.</text>
</comment>
<feature type="signal peptide" evidence="2">
    <location>
        <begin position="1"/>
        <end position="28"/>
    </location>
</feature>
<evidence type="ECO:0000313" key="4">
    <source>
        <dbReference type="Proteomes" id="UP001108089"/>
    </source>
</evidence>
<dbReference type="EMBL" id="JAKGCU010000018">
    <property type="protein sequence ID" value="MCF3940204.1"/>
    <property type="molecule type" value="Genomic_DNA"/>
</dbReference>
<protein>
    <recommendedName>
        <fullName evidence="5">Secreted protein</fullName>
    </recommendedName>
</protein>
<evidence type="ECO:0000313" key="3">
    <source>
        <dbReference type="EMBL" id="MCF3940204.1"/>
    </source>
</evidence>
<keyword evidence="2" id="KW-0732">Signal</keyword>
<feature type="region of interest" description="Disordered" evidence="1">
    <location>
        <begin position="155"/>
        <end position="177"/>
    </location>
</feature>
<sequence>MAILMRLGTTVIGAVSAISFFGTGAASAAPVPGSDADFISVTTTSNSATITATPKTLNSCNASLVLPGTPNDAVGPPAWSVTTAGELIAIDPALADTPRFRPVFNEYPQWFGTRTQTITLEPGSYVVLAECTPYNSSGGYDGDDTQYYKAFTVNGISTPEPEEPGGSGWGSLDSLLP</sequence>
<evidence type="ECO:0008006" key="5">
    <source>
        <dbReference type="Google" id="ProtNLM"/>
    </source>
</evidence>
<reference evidence="3" key="1">
    <citation type="submission" date="2022-01" db="EMBL/GenBank/DDBJ databases">
        <title>Gordonia xiamenensis sp. nov., isolated from surface seawater in Xiamen.</title>
        <authorList>
            <person name="He Y.F."/>
        </authorList>
    </citation>
    <scope>NUCLEOTIDE SEQUENCE</scope>
    <source>
        <strain evidence="3">GW1C4-4</strain>
    </source>
</reference>
<name>A0ABS9DLU4_9ACTN</name>
<organism evidence="3 4">
    <name type="scientific">Gordonia tangerina</name>
    <dbReference type="NCBI Taxonomy" id="2911060"/>
    <lineage>
        <taxon>Bacteria</taxon>
        <taxon>Bacillati</taxon>
        <taxon>Actinomycetota</taxon>
        <taxon>Actinomycetes</taxon>
        <taxon>Mycobacteriales</taxon>
        <taxon>Gordoniaceae</taxon>
        <taxon>Gordonia</taxon>
    </lineage>
</organism>
<evidence type="ECO:0000256" key="1">
    <source>
        <dbReference type="SAM" id="MobiDB-lite"/>
    </source>
</evidence>
<evidence type="ECO:0000256" key="2">
    <source>
        <dbReference type="SAM" id="SignalP"/>
    </source>
</evidence>
<dbReference type="RefSeq" id="WP_235724953.1">
    <property type="nucleotide sequence ID" value="NZ_JAKGCU010000018.1"/>
</dbReference>
<feature type="chain" id="PRO_5045640855" description="Secreted protein" evidence="2">
    <location>
        <begin position="29"/>
        <end position="177"/>
    </location>
</feature>
<proteinExistence type="predicted"/>
<accession>A0ABS9DLU4</accession>
<dbReference type="Proteomes" id="UP001108089">
    <property type="component" value="Unassembled WGS sequence"/>
</dbReference>
<gene>
    <name evidence="3" type="ORF">L1892_17665</name>
</gene>
<keyword evidence="4" id="KW-1185">Reference proteome</keyword>